<accession>A0A2T4JG36</accession>
<protein>
    <submittedName>
        <fullName evidence="1">Phage tail protein I</fullName>
    </submittedName>
</protein>
<dbReference type="OrthoDB" id="90759at2"/>
<sequence length="300" mass="32808">MTQETLLPDNRTSFEEAADLTGARIADLPIGLHELVQPAAVPASHLPWLAWGLSVDLWDKDWPEQKKRARTARSLPFHAIKGTQTAIAEALAVMGAEARRFIVPPAKTYLSKALTEAERGAYLDRFAQLRIYPFIARGVSGRNTRFLSAPDGPGTAFAGPNNPVSIAETKYIRTAKLYDRGAETDLTVRTVTPERVGAFDAISYDEVVLAPKPTAAIHLGDRPKAQAFLIDDTRKANPIKENQLMASKPTHYRVTVNRPLEFAGARFRPGARYTVTAAIFDGLSAEHPEAIATSEPLKKG</sequence>
<dbReference type="Pfam" id="PF09684">
    <property type="entry name" value="Tail_P2_I"/>
    <property type="match status" value="1"/>
</dbReference>
<dbReference type="NCBIfam" id="TIGR01634">
    <property type="entry name" value="tail_P2_I"/>
    <property type="match status" value="1"/>
</dbReference>
<dbReference type="Proteomes" id="UP000241899">
    <property type="component" value="Unassembled WGS sequence"/>
</dbReference>
<organism evidence="1 2">
    <name type="scientific">Phaeovulum veldkampii DSM 11550</name>
    <dbReference type="NCBI Taxonomy" id="1185920"/>
    <lineage>
        <taxon>Bacteria</taxon>
        <taxon>Pseudomonadati</taxon>
        <taxon>Pseudomonadota</taxon>
        <taxon>Alphaproteobacteria</taxon>
        <taxon>Rhodobacterales</taxon>
        <taxon>Paracoccaceae</taxon>
        <taxon>Phaeovulum</taxon>
    </lineage>
</organism>
<comment type="caution">
    <text evidence="1">The sequence shown here is derived from an EMBL/GenBank/DDBJ whole genome shotgun (WGS) entry which is preliminary data.</text>
</comment>
<dbReference type="AlphaFoldDB" id="A0A2T4JG36"/>
<proteinExistence type="predicted"/>
<keyword evidence="2" id="KW-1185">Reference proteome</keyword>
<dbReference type="EMBL" id="PZKF01000029">
    <property type="protein sequence ID" value="PTE16870.1"/>
    <property type="molecule type" value="Genomic_DNA"/>
</dbReference>
<evidence type="ECO:0000313" key="2">
    <source>
        <dbReference type="Proteomes" id="UP000241899"/>
    </source>
</evidence>
<name>A0A2T4JG36_9RHOB</name>
<evidence type="ECO:0000313" key="1">
    <source>
        <dbReference type="EMBL" id="PTE16870.1"/>
    </source>
</evidence>
<dbReference type="RefSeq" id="WP_107325565.1">
    <property type="nucleotide sequence ID" value="NZ_NHSP01000056.1"/>
</dbReference>
<dbReference type="InterPro" id="IPR006521">
    <property type="entry name" value="Tail_protein_I"/>
</dbReference>
<gene>
    <name evidence="1" type="ORF">C5F46_11870</name>
</gene>
<reference evidence="1 2" key="1">
    <citation type="submission" date="2018-03" db="EMBL/GenBank/DDBJ databases">
        <title>Rhodobacter veldkampii.</title>
        <authorList>
            <person name="Meyer T.E."/>
            <person name="Miller S."/>
            <person name="Lodha T."/>
            <person name="Gandham S."/>
            <person name="Chintalapati S."/>
            <person name="Chintalapati V.R."/>
        </authorList>
    </citation>
    <scope>NUCLEOTIDE SEQUENCE [LARGE SCALE GENOMIC DNA]</scope>
    <source>
        <strain evidence="1 2">DSM 11550</strain>
    </source>
</reference>